<dbReference type="EMBL" id="AYSV01000105">
    <property type="protein sequence ID" value="ETD68494.1"/>
    <property type="molecule type" value="Genomic_DNA"/>
</dbReference>
<keyword evidence="2" id="KW-0812">Transmembrane</keyword>
<evidence type="ECO:0000256" key="1">
    <source>
        <dbReference type="SAM" id="Coils"/>
    </source>
</evidence>
<dbReference type="PANTHER" id="PTHR35893:SF3">
    <property type="entry name" value="INNER MEMBRANE PROTEIN"/>
    <property type="match status" value="1"/>
</dbReference>
<dbReference type="GO" id="GO:0043022">
    <property type="term" value="F:ribosome binding"/>
    <property type="evidence" value="ECO:0007669"/>
    <property type="project" value="InterPro"/>
</dbReference>
<gene>
    <name evidence="4" type="ORF">V757_10150</name>
</gene>
<evidence type="ECO:0000259" key="3">
    <source>
        <dbReference type="Pfam" id="PF05957"/>
    </source>
</evidence>
<dbReference type="PANTHER" id="PTHR35893">
    <property type="entry name" value="INNER MEMBRANE PROTEIN-RELATED"/>
    <property type="match status" value="1"/>
</dbReference>
<dbReference type="InterPro" id="IPR010279">
    <property type="entry name" value="YqjD/ElaB"/>
</dbReference>
<organism evidence="4 5">
    <name type="scientific">Pelistega indica</name>
    <dbReference type="NCBI Taxonomy" id="1414851"/>
    <lineage>
        <taxon>Bacteria</taxon>
        <taxon>Pseudomonadati</taxon>
        <taxon>Pseudomonadota</taxon>
        <taxon>Betaproteobacteria</taxon>
        <taxon>Burkholderiales</taxon>
        <taxon>Alcaligenaceae</taxon>
        <taxon>Pelistega</taxon>
    </lineage>
</organism>
<keyword evidence="1" id="KW-0175">Coiled coil</keyword>
<sequence>MATRKTLTEEELLAHLRKTVEDAEELLNQASKAGNEKADELRSRAKQLLNSVQEGFEEKKEEVVERTKEAVNATNTYVYDNPWRAVGAVSIAALLLGIIIGRK</sequence>
<reference evidence="4 5" key="1">
    <citation type="submission" date="2013-11" db="EMBL/GenBank/DDBJ databases">
        <title>Genomic analysis of Pelistega sp. HM-7.</title>
        <authorList>
            <person name="Kumbhare S.V."/>
            <person name="Shetty S.A."/>
            <person name="Sharma O."/>
            <person name="Dhotre D.P."/>
        </authorList>
    </citation>
    <scope>NUCLEOTIDE SEQUENCE [LARGE SCALE GENOMIC DNA]</scope>
    <source>
        <strain evidence="4 5">HM-7</strain>
    </source>
</reference>
<dbReference type="RefSeq" id="WP_023952304.1">
    <property type="nucleotide sequence ID" value="NZ_AYSV01000105.1"/>
</dbReference>
<feature type="coiled-coil region" evidence="1">
    <location>
        <begin position="13"/>
        <end position="40"/>
    </location>
</feature>
<keyword evidence="2" id="KW-0472">Membrane</keyword>
<evidence type="ECO:0000313" key="4">
    <source>
        <dbReference type="EMBL" id="ETD68494.1"/>
    </source>
</evidence>
<dbReference type="InterPro" id="IPR043604">
    <property type="entry name" value="DUF883_N"/>
</dbReference>
<feature type="transmembrane region" description="Helical" evidence="2">
    <location>
        <begin position="83"/>
        <end position="101"/>
    </location>
</feature>
<dbReference type="Proteomes" id="UP000018766">
    <property type="component" value="Unassembled WGS sequence"/>
</dbReference>
<keyword evidence="5" id="KW-1185">Reference proteome</keyword>
<protein>
    <submittedName>
        <fullName evidence="4">ElaB-like protein</fullName>
    </submittedName>
</protein>
<evidence type="ECO:0000256" key="2">
    <source>
        <dbReference type="SAM" id="Phobius"/>
    </source>
</evidence>
<dbReference type="AlphaFoldDB" id="V8FW63"/>
<name>V8FW63_9BURK</name>
<keyword evidence="2" id="KW-1133">Transmembrane helix</keyword>
<feature type="domain" description="DUF883" evidence="3">
    <location>
        <begin position="10"/>
        <end position="54"/>
    </location>
</feature>
<evidence type="ECO:0000313" key="5">
    <source>
        <dbReference type="Proteomes" id="UP000018766"/>
    </source>
</evidence>
<dbReference type="Pfam" id="PF05957">
    <property type="entry name" value="DUF883"/>
    <property type="match status" value="1"/>
</dbReference>
<accession>V8FW63</accession>
<proteinExistence type="predicted"/>
<comment type="caution">
    <text evidence="4">The sequence shown here is derived from an EMBL/GenBank/DDBJ whole genome shotgun (WGS) entry which is preliminary data.</text>
</comment>